<feature type="compositionally biased region" description="Basic and acidic residues" evidence="1">
    <location>
        <begin position="64"/>
        <end position="76"/>
    </location>
</feature>
<name>A0A2P8I897_SACCR</name>
<dbReference type="RefSeq" id="WP_106616741.1">
    <property type="nucleotide sequence ID" value="NZ_PYAX01000006.1"/>
</dbReference>
<sequence length="76" mass="8507">MSGDFPEQDRRGLAEWLADHGVPDRRVPDQRVPDQRGGPAYVVSFGWLPARLPPAAPSIPAPRRALDDVPRRDEPR</sequence>
<gene>
    <name evidence="2" type="ORF">B0I31_106189</name>
</gene>
<evidence type="ECO:0000256" key="1">
    <source>
        <dbReference type="SAM" id="MobiDB-lite"/>
    </source>
</evidence>
<keyword evidence="3" id="KW-1185">Reference proteome</keyword>
<evidence type="ECO:0000313" key="2">
    <source>
        <dbReference type="EMBL" id="PSL54673.1"/>
    </source>
</evidence>
<accession>A0A2P8I897</accession>
<reference evidence="2 3" key="1">
    <citation type="submission" date="2018-03" db="EMBL/GenBank/DDBJ databases">
        <title>Genomic Encyclopedia of Type Strains, Phase III (KMG-III): the genomes of soil and plant-associated and newly described type strains.</title>
        <authorList>
            <person name="Whitman W."/>
        </authorList>
    </citation>
    <scope>NUCLEOTIDE SEQUENCE [LARGE SCALE GENOMIC DNA]</scope>
    <source>
        <strain evidence="2 3">CGMCC 4.7097</strain>
    </source>
</reference>
<dbReference type="OrthoDB" id="3700488at2"/>
<feature type="region of interest" description="Disordered" evidence="1">
    <location>
        <begin position="1"/>
        <end position="36"/>
    </location>
</feature>
<comment type="caution">
    <text evidence="2">The sequence shown here is derived from an EMBL/GenBank/DDBJ whole genome shotgun (WGS) entry which is preliminary data.</text>
</comment>
<protein>
    <submittedName>
        <fullName evidence="2">Uncharacterized protein</fullName>
    </submittedName>
</protein>
<dbReference type="EMBL" id="PYAX01000006">
    <property type="protein sequence ID" value="PSL54673.1"/>
    <property type="molecule type" value="Genomic_DNA"/>
</dbReference>
<organism evidence="2 3">
    <name type="scientific">Saccharothrix carnea</name>
    <dbReference type="NCBI Taxonomy" id="1280637"/>
    <lineage>
        <taxon>Bacteria</taxon>
        <taxon>Bacillati</taxon>
        <taxon>Actinomycetota</taxon>
        <taxon>Actinomycetes</taxon>
        <taxon>Pseudonocardiales</taxon>
        <taxon>Pseudonocardiaceae</taxon>
        <taxon>Saccharothrix</taxon>
    </lineage>
</organism>
<feature type="region of interest" description="Disordered" evidence="1">
    <location>
        <begin position="52"/>
        <end position="76"/>
    </location>
</feature>
<feature type="compositionally biased region" description="Basic and acidic residues" evidence="1">
    <location>
        <begin position="7"/>
        <end position="34"/>
    </location>
</feature>
<dbReference type="AlphaFoldDB" id="A0A2P8I897"/>
<dbReference type="Proteomes" id="UP000241118">
    <property type="component" value="Unassembled WGS sequence"/>
</dbReference>
<proteinExistence type="predicted"/>
<evidence type="ECO:0000313" key="3">
    <source>
        <dbReference type="Proteomes" id="UP000241118"/>
    </source>
</evidence>